<dbReference type="AlphaFoldDB" id="A0A4Q1KTS8"/>
<evidence type="ECO:0000313" key="1">
    <source>
        <dbReference type="EMBL" id="RXR33040.1"/>
    </source>
</evidence>
<dbReference type="SUPFAM" id="SSF53474">
    <property type="entry name" value="alpha/beta-Hydrolases"/>
    <property type="match status" value="1"/>
</dbReference>
<comment type="caution">
    <text evidence="1">The sequence shown here is derived from an EMBL/GenBank/DDBJ whole genome shotgun (WGS) entry which is preliminary data.</text>
</comment>
<evidence type="ECO:0008006" key="3">
    <source>
        <dbReference type="Google" id="ProtNLM"/>
    </source>
</evidence>
<gene>
    <name evidence="1" type="ORF">EQG68_05980</name>
</gene>
<accession>A0A4Q1KTS8</accession>
<organism evidence="1 2">
    <name type="scientific">Flavobacterium piscinae</name>
    <dbReference type="NCBI Taxonomy" id="2506424"/>
    <lineage>
        <taxon>Bacteria</taxon>
        <taxon>Pseudomonadati</taxon>
        <taxon>Bacteroidota</taxon>
        <taxon>Flavobacteriia</taxon>
        <taxon>Flavobacteriales</taxon>
        <taxon>Flavobacteriaceae</taxon>
        <taxon>Flavobacterium</taxon>
    </lineage>
</organism>
<evidence type="ECO:0000313" key="2">
    <source>
        <dbReference type="Proteomes" id="UP000289734"/>
    </source>
</evidence>
<proteinExistence type="predicted"/>
<sequence length="309" mass="35432">MKILFAIITLIVCSTIYCQQFEYVYKNKSDSTSNCYVKVIPNSQSIRGLVIRDYSALPNFAVPSPHQFTSLCSNEGLMTLYTVSSKNFPEFFTSDETIAVLDEMVYEVVQEHKIPITNIFIGGISASGTRALRYAQYCQQGKSKHGIQIKGVFSVDSPLDLARFYESVHKHRHHFKEGMLWEAELMKPVFEQLFSGSPTKYEEEFRNASVFSHSDDSGGNAVSLKNVKIILFHEPDIEWWMNERGCSYFDINSYDIVAFTLKLRSLGNKNVELITTTQKGFDRQGNRNCHSWTIVDEVYLTNWITQQLE</sequence>
<dbReference type="InterPro" id="IPR029058">
    <property type="entry name" value="AB_hydrolase_fold"/>
</dbReference>
<dbReference type="RefSeq" id="WP_129463884.1">
    <property type="nucleotide sequence ID" value="NZ_SBKQ01000005.1"/>
</dbReference>
<protein>
    <recommendedName>
        <fullName evidence="3">Alpha/beta hydrolase</fullName>
    </recommendedName>
</protein>
<dbReference type="EMBL" id="SBKQ01000005">
    <property type="protein sequence ID" value="RXR33040.1"/>
    <property type="molecule type" value="Genomic_DNA"/>
</dbReference>
<reference evidence="2" key="1">
    <citation type="submission" date="2019-01" db="EMBL/GenBank/DDBJ databases">
        <title>Cytophagaceae bacterium strain CAR-16.</title>
        <authorList>
            <person name="Chen W.-M."/>
        </authorList>
    </citation>
    <scope>NUCLEOTIDE SEQUENCE [LARGE SCALE GENOMIC DNA]</scope>
    <source>
        <strain evidence="2">ICH-30</strain>
    </source>
</reference>
<name>A0A4Q1KTS8_9FLAO</name>
<dbReference type="OrthoDB" id="1095982at2"/>
<keyword evidence="2" id="KW-1185">Reference proteome</keyword>
<dbReference type="Proteomes" id="UP000289734">
    <property type="component" value="Unassembled WGS sequence"/>
</dbReference>